<name>A0A368EZV4_ANCCA</name>
<dbReference type="Pfam" id="PF00595">
    <property type="entry name" value="PDZ"/>
    <property type="match status" value="1"/>
</dbReference>
<protein>
    <submittedName>
        <fullName evidence="2">PDZ/DHR/GLGF domain protein</fullName>
    </submittedName>
</protein>
<gene>
    <name evidence="2" type="ORF">ANCCAN_29364</name>
</gene>
<organism evidence="2 3">
    <name type="scientific">Ancylostoma caninum</name>
    <name type="common">Dog hookworm</name>
    <dbReference type="NCBI Taxonomy" id="29170"/>
    <lineage>
        <taxon>Eukaryota</taxon>
        <taxon>Metazoa</taxon>
        <taxon>Ecdysozoa</taxon>
        <taxon>Nematoda</taxon>
        <taxon>Chromadorea</taxon>
        <taxon>Rhabditida</taxon>
        <taxon>Rhabditina</taxon>
        <taxon>Rhabditomorpha</taxon>
        <taxon>Strongyloidea</taxon>
        <taxon>Ancylostomatidae</taxon>
        <taxon>Ancylostomatinae</taxon>
        <taxon>Ancylostoma</taxon>
    </lineage>
</organism>
<dbReference type="GO" id="GO:0016323">
    <property type="term" value="C:basolateral plasma membrane"/>
    <property type="evidence" value="ECO:0007669"/>
    <property type="project" value="TreeGrafter"/>
</dbReference>
<proteinExistence type="predicted"/>
<reference evidence="2 3" key="1">
    <citation type="submission" date="2014-10" db="EMBL/GenBank/DDBJ databases">
        <title>Draft genome of the hookworm Ancylostoma caninum.</title>
        <authorList>
            <person name="Mitreva M."/>
        </authorList>
    </citation>
    <scope>NUCLEOTIDE SEQUENCE [LARGE SCALE GENOMIC DNA]</scope>
    <source>
        <strain evidence="2 3">Baltimore</strain>
    </source>
</reference>
<dbReference type="OrthoDB" id="2187496at2759"/>
<evidence type="ECO:0000259" key="1">
    <source>
        <dbReference type="PROSITE" id="PS50106"/>
    </source>
</evidence>
<dbReference type="InterPro" id="IPR036034">
    <property type="entry name" value="PDZ_sf"/>
</dbReference>
<dbReference type="GO" id="GO:0005912">
    <property type="term" value="C:adherens junction"/>
    <property type="evidence" value="ECO:0007669"/>
    <property type="project" value="TreeGrafter"/>
</dbReference>
<dbReference type="InterPro" id="IPR050614">
    <property type="entry name" value="Synaptic_Scaffolding_LAP-MAGUK"/>
</dbReference>
<feature type="domain" description="PDZ" evidence="1">
    <location>
        <begin position="51"/>
        <end position="122"/>
    </location>
</feature>
<dbReference type="GO" id="GO:0098609">
    <property type="term" value="P:cell-cell adhesion"/>
    <property type="evidence" value="ECO:0007669"/>
    <property type="project" value="TreeGrafter"/>
</dbReference>
<dbReference type="GO" id="GO:0014069">
    <property type="term" value="C:postsynaptic density"/>
    <property type="evidence" value="ECO:0007669"/>
    <property type="project" value="TreeGrafter"/>
</dbReference>
<keyword evidence="3" id="KW-1185">Reference proteome</keyword>
<feature type="non-terminal residue" evidence="2">
    <location>
        <position position="122"/>
    </location>
</feature>
<dbReference type="GO" id="GO:0098968">
    <property type="term" value="P:neurotransmitter receptor transport postsynaptic membrane to endosome"/>
    <property type="evidence" value="ECO:0007669"/>
    <property type="project" value="TreeGrafter"/>
</dbReference>
<dbReference type="PANTHER" id="PTHR23119:SF44">
    <property type="entry name" value="PROTEIN LAP4"/>
    <property type="match status" value="1"/>
</dbReference>
<dbReference type="AlphaFoldDB" id="A0A368EZV4"/>
<sequence>MPNKSKRSNSTFFLFFSYSVGKEAAEASSGEIVKERTSVVSPTTRDGVPRKVTITRDTNGHLGLSIAGGLGSTPFIDGDCSLFVSRVTPDGPADVAGLRVNDKLMKVNDVDVTCASHDEAVR</sequence>
<dbReference type="GO" id="GO:0045211">
    <property type="term" value="C:postsynaptic membrane"/>
    <property type="evidence" value="ECO:0007669"/>
    <property type="project" value="TreeGrafter"/>
</dbReference>
<dbReference type="GO" id="GO:0043113">
    <property type="term" value="P:receptor clustering"/>
    <property type="evidence" value="ECO:0007669"/>
    <property type="project" value="TreeGrafter"/>
</dbReference>
<dbReference type="Gene3D" id="2.30.42.10">
    <property type="match status" value="1"/>
</dbReference>
<dbReference type="SUPFAM" id="SSF50156">
    <property type="entry name" value="PDZ domain-like"/>
    <property type="match status" value="1"/>
</dbReference>
<evidence type="ECO:0000313" key="3">
    <source>
        <dbReference type="Proteomes" id="UP000252519"/>
    </source>
</evidence>
<dbReference type="GO" id="GO:0098887">
    <property type="term" value="P:neurotransmitter receptor transport, endosome to postsynaptic membrane"/>
    <property type="evidence" value="ECO:0007669"/>
    <property type="project" value="TreeGrafter"/>
</dbReference>
<comment type="caution">
    <text evidence="2">The sequence shown here is derived from an EMBL/GenBank/DDBJ whole genome shotgun (WGS) entry which is preliminary data.</text>
</comment>
<dbReference type="Proteomes" id="UP000252519">
    <property type="component" value="Unassembled WGS sequence"/>
</dbReference>
<dbReference type="GO" id="GO:0045197">
    <property type="term" value="P:establishment or maintenance of epithelial cell apical/basal polarity"/>
    <property type="evidence" value="ECO:0007669"/>
    <property type="project" value="TreeGrafter"/>
</dbReference>
<evidence type="ECO:0000313" key="2">
    <source>
        <dbReference type="EMBL" id="RCN24928.1"/>
    </source>
</evidence>
<dbReference type="SMART" id="SM00228">
    <property type="entry name" value="PDZ"/>
    <property type="match status" value="1"/>
</dbReference>
<dbReference type="InterPro" id="IPR001478">
    <property type="entry name" value="PDZ"/>
</dbReference>
<dbReference type="GO" id="GO:0019901">
    <property type="term" value="F:protein kinase binding"/>
    <property type="evidence" value="ECO:0007669"/>
    <property type="project" value="TreeGrafter"/>
</dbReference>
<accession>A0A368EZV4</accession>
<dbReference type="EMBL" id="JOJR01015519">
    <property type="protein sequence ID" value="RCN24928.1"/>
    <property type="molecule type" value="Genomic_DNA"/>
</dbReference>
<dbReference type="STRING" id="29170.A0A368EZV4"/>
<dbReference type="PROSITE" id="PS50106">
    <property type="entry name" value="PDZ"/>
    <property type="match status" value="1"/>
</dbReference>
<dbReference type="PANTHER" id="PTHR23119">
    <property type="entry name" value="DISCS LARGE"/>
    <property type="match status" value="1"/>
</dbReference>